<feature type="compositionally biased region" description="Polar residues" evidence="1">
    <location>
        <begin position="20"/>
        <end position="33"/>
    </location>
</feature>
<feature type="region of interest" description="Disordered" evidence="1">
    <location>
        <begin position="17"/>
        <end position="37"/>
    </location>
</feature>
<dbReference type="EMBL" id="HG792015">
    <property type="protein sequence ID" value="CDM27119.1"/>
    <property type="molecule type" value="Genomic_DNA"/>
</dbReference>
<evidence type="ECO:0000313" key="2">
    <source>
        <dbReference type="EMBL" id="CDM27119.1"/>
    </source>
</evidence>
<organism evidence="2 3">
    <name type="scientific">Penicillium roqueforti (strain FM164)</name>
    <dbReference type="NCBI Taxonomy" id="1365484"/>
    <lineage>
        <taxon>Eukaryota</taxon>
        <taxon>Fungi</taxon>
        <taxon>Dikarya</taxon>
        <taxon>Ascomycota</taxon>
        <taxon>Pezizomycotina</taxon>
        <taxon>Eurotiomycetes</taxon>
        <taxon>Eurotiomycetidae</taxon>
        <taxon>Eurotiales</taxon>
        <taxon>Aspergillaceae</taxon>
        <taxon>Penicillium</taxon>
    </lineage>
</organism>
<gene>
    <name evidence="2" type="ORF">PROQFM164_S01g000928</name>
</gene>
<reference evidence="2" key="1">
    <citation type="journal article" date="2014" name="Nat. Commun.">
        <title>Multiple recent horizontal transfers of a large genomic region in cheese making fungi.</title>
        <authorList>
            <person name="Cheeseman K."/>
            <person name="Ropars J."/>
            <person name="Renault P."/>
            <person name="Dupont J."/>
            <person name="Gouzy J."/>
            <person name="Branca A."/>
            <person name="Abraham A.L."/>
            <person name="Ceppi M."/>
            <person name="Conseiller E."/>
            <person name="Debuchy R."/>
            <person name="Malagnac F."/>
            <person name="Goarin A."/>
            <person name="Silar P."/>
            <person name="Lacoste S."/>
            <person name="Sallet E."/>
            <person name="Bensimon A."/>
            <person name="Giraud T."/>
            <person name="Brygoo Y."/>
        </authorList>
    </citation>
    <scope>NUCLEOTIDE SEQUENCE [LARGE SCALE GENOMIC DNA]</scope>
    <source>
        <strain evidence="2">FM164</strain>
    </source>
</reference>
<sequence>MDGCIRTPDRIEREDRRVRSFQTAPLGMSQQRRSPPVETVERQATPFFFAFLSPDGMALNPWVSTATVGG</sequence>
<accession>W6PYT2</accession>
<keyword evidence="3" id="KW-1185">Reference proteome</keyword>
<evidence type="ECO:0000313" key="3">
    <source>
        <dbReference type="Proteomes" id="UP000030686"/>
    </source>
</evidence>
<name>W6PYT2_PENRF</name>
<evidence type="ECO:0000256" key="1">
    <source>
        <dbReference type="SAM" id="MobiDB-lite"/>
    </source>
</evidence>
<dbReference type="AlphaFoldDB" id="W6PYT2"/>
<proteinExistence type="predicted"/>
<dbReference type="Proteomes" id="UP000030686">
    <property type="component" value="Unassembled WGS sequence"/>
</dbReference>
<protein>
    <submittedName>
        <fullName evidence="2">Genomic scaffold, ProqFM164S01</fullName>
    </submittedName>
</protein>